<evidence type="ECO:0000313" key="2">
    <source>
        <dbReference type="Proteomes" id="UP000649617"/>
    </source>
</evidence>
<organism evidence="1 2">
    <name type="scientific">Symbiodinium pilosum</name>
    <name type="common">Dinoflagellate</name>
    <dbReference type="NCBI Taxonomy" id="2952"/>
    <lineage>
        <taxon>Eukaryota</taxon>
        <taxon>Sar</taxon>
        <taxon>Alveolata</taxon>
        <taxon>Dinophyceae</taxon>
        <taxon>Suessiales</taxon>
        <taxon>Symbiodiniaceae</taxon>
        <taxon>Symbiodinium</taxon>
    </lineage>
</organism>
<protein>
    <submittedName>
        <fullName evidence="1">Uncharacterized protein</fullName>
    </submittedName>
</protein>
<accession>A0A812JZ35</accession>
<dbReference type="AlphaFoldDB" id="A0A812JZ35"/>
<dbReference type="EMBL" id="CAJNIZ010003224">
    <property type="protein sequence ID" value="CAE7220141.1"/>
    <property type="molecule type" value="Genomic_DNA"/>
</dbReference>
<feature type="non-terminal residue" evidence="1">
    <location>
        <position position="50"/>
    </location>
</feature>
<name>A0A812JZ35_SYMPI</name>
<comment type="caution">
    <text evidence="1">The sequence shown here is derived from an EMBL/GenBank/DDBJ whole genome shotgun (WGS) entry which is preliminary data.</text>
</comment>
<keyword evidence="2" id="KW-1185">Reference proteome</keyword>
<gene>
    <name evidence="1" type="ORF">SPIL2461_LOCUS2861</name>
</gene>
<dbReference type="Proteomes" id="UP000649617">
    <property type="component" value="Unassembled WGS sequence"/>
</dbReference>
<sequence>LVSQFQLEQISVGSFANETRPTLLSALLRTGSQLLAPPAGTANFTEEVAQ</sequence>
<feature type="non-terminal residue" evidence="1">
    <location>
        <position position="1"/>
    </location>
</feature>
<reference evidence="1" key="1">
    <citation type="submission" date="2021-02" db="EMBL/GenBank/DDBJ databases">
        <authorList>
            <person name="Dougan E. K."/>
            <person name="Rhodes N."/>
            <person name="Thang M."/>
            <person name="Chan C."/>
        </authorList>
    </citation>
    <scope>NUCLEOTIDE SEQUENCE</scope>
</reference>
<evidence type="ECO:0000313" key="1">
    <source>
        <dbReference type="EMBL" id="CAE7220141.1"/>
    </source>
</evidence>
<proteinExistence type="predicted"/>